<dbReference type="OrthoDB" id="5393181at2759"/>
<dbReference type="STRING" id="1284197.S8BZT8"/>
<dbReference type="PANTHER" id="PTHR28263">
    <property type="entry name" value="GOLGI TO ER TRAFFIC PROTEIN 2"/>
    <property type="match status" value="1"/>
</dbReference>
<sequence>MADLTPQAPEQTTPSDESLAQMTPLSVSEQARIRREMRKQKMGKGADRLRKITQTQRTAAGFGDGYKKDEPQLQDSPTPAPRPATFSDLSDTDPEVSDHFYQPVSNRIRDAPNSIPPPTPPSQSEFALRDDQIAQMMMQGNPLFGTPGGGATPGDMANDPLLQMMQQMLGGMPGGPLGGPPGGPDGSGGGIPPELLSSMLGGGFGPGGPTAGDQPQQQQPEEAPFAKWWKLLHVLCSMLLGVYAVLNLPGRYTGSKADRLRFEDAPKIPLLWYFATMELVLQSTRYLLVEKGGPPPGLILATISRFLPRPLGTAIITLSHYFKIFSTIWQDGLVLIFTIGMTGWVNSWFADEEDMIVL</sequence>
<dbReference type="OMA" id="PLLQMMQ"/>
<evidence type="ECO:0000256" key="2">
    <source>
        <dbReference type="ARBA" id="ARBA00022989"/>
    </source>
</evidence>
<keyword evidence="3" id="KW-0472">Membrane</keyword>
<dbReference type="InterPro" id="IPR028143">
    <property type="entry name" value="Get2/sif1"/>
</dbReference>
<accession>S8BZT8</accession>
<name>S8BZT8_DACHA</name>
<protein>
    <recommendedName>
        <fullName evidence="7">Golgi to ER traffic protein 2</fullName>
    </recommendedName>
</protein>
<evidence type="ECO:0000256" key="4">
    <source>
        <dbReference type="SAM" id="MobiDB-lite"/>
    </source>
</evidence>
<evidence type="ECO:0000313" key="6">
    <source>
        <dbReference type="Proteomes" id="UP000015100"/>
    </source>
</evidence>
<dbReference type="Pfam" id="PF08690">
    <property type="entry name" value="GET2"/>
    <property type="match status" value="1"/>
</dbReference>
<organism evidence="5 6">
    <name type="scientific">Dactylellina haptotyla (strain CBS 200.50)</name>
    <name type="common">Nematode-trapping fungus</name>
    <name type="synonym">Monacrosporium haptotylum</name>
    <dbReference type="NCBI Taxonomy" id="1284197"/>
    <lineage>
        <taxon>Eukaryota</taxon>
        <taxon>Fungi</taxon>
        <taxon>Dikarya</taxon>
        <taxon>Ascomycota</taxon>
        <taxon>Pezizomycotina</taxon>
        <taxon>Orbiliomycetes</taxon>
        <taxon>Orbiliales</taxon>
        <taxon>Orbiliaceae</taxon>
        <taxon>Dactylellina</taxon>
    </lineage>
</organism>
<evidence type="ECO:0008006" key="7">
    <source>
        <dbReference type="Google" id="ProtNLM"/>
    </source>
</evidence>
<gene>
    <name evidence="5" type="ORF">H072_1065</name>
</gene>
<dbReference type="Proteomes" id="UP000015100">
    <property type="component" value="Unassembled WGS sequence"/>
</dbReference>
<reference evidence="6" key="2">
    <citation type="submission" date="2013-04" db="EMBL/GenBank/DDBJ databases">
        <title>Genomic mechanisms accounting for the adaptation to parasitism in nematode-trapping fungi.</title>
        <authorList>
            <person name="Ahren D.G."/>
        </authorList>
    </citation>
    <scope>NUCLEOTIDE SEQUENCE [LARGE SCALE GENOMIC DNA]</scope>
    <source>
        <strain evidence="6">CBS 200.50</strain>
    </source>
</reference>
<keyword evidence="6" id="KW-1185">Reference proteome</keyword>
<evidence type="ECO:0000313" key="5">
    <source>
        <dbReference type="EMBL" id="EPS44973.1"/>
    </source>
</evidence>
<proteinExistence type="predicted"/>
<keyword evidence="1" id="KW-0812">Transmembrane</keyword>
<feature type="region of interest" description="Disordered" evidence="4">
    <location>
        <begin position="1"/>
        <end position="99"/>
    </location>
</feature>
<reference evidence="5 6" key="1">
    <citation type="journal article" date="2013" name="PLoS Genet.">
        <title>Genomic mechanisms accounting for the adaptation to parasitism in nematode-trapping fungi.</title>
        <authorList>
            <person name="Meerupati T."/>
            <person name="Andersson K.M."/>
            <person name="Friman E."/>
            <person name="Kumar D."/>
            <person name="Tunlid A."/>
            <person name="Ahren D."/>
        </authorList>
    </citation>
    <scope>NUCLEOTIDE SEQUENCE [LARGE SCALE GENOMIC DNA]</scope>
    <source>
        <strain evidence="5 6">CBS 200.50</strain>
    </source>
</reference>
<feature type="compositionally biased region" description="Polar residues" evidence="4">
    <location>
        <begin position="8"/>
        <end position="29"/>
    </location>
</feature>
<feature type="compositionally biased region" description="Low complexity" evidence="4">
    <location>
        <begin position="211"/>
        <end position="221"/>
    </location>
</feature>
<dbReference type="HOGENOM" id="CLU_819228_0_0_1"/>
<keyword evidence="2" id="KW-1133">Transmembrane helix</keyword>
<feature type="compositionally biased region" description="Gly residues" evidence="4">
    <location>
        <begin position="200"/>
        <end position="210"/>
    </location>
</feature>
<dbReference type="GO" id="GO:0006890">
    <property type="term" value="P:retrograde vesicle-mediated transport, Golgi to endoplasmic reticulum"/>
    <property type="evidence" value="ECO:0007669"/>
    <property type="project" value="TreeGrafter"/>
</dbReference>
<evidence type="ECO:0000256" key="3">
    <source>
        <dbReference type="ARBA" id="ARBA00023136"/>
    </source>
</evidence>
<feature type="region of interest" description="Disordered" evidence="4">
    <location>
        <begin position="170"/>
        <end position="221"/>
    </location>
</feature>
<dbReference type="PANTHER" id="PTHR28263:SF1">
    <property type="entry name" value="GOLGI TO ER TRAFFIC PROTEIN 2"/>
    <property type="match status" value="1"/>
</dbReference>
<dbReference type="EMBL" id="AQGS01000024">
    <property type="protein sequence ID" value="EPS44973.1"/>
    <property type="molecule type" value="Genomic_DNA"/>
</dbReference>
<comment type="caution">
    <text evidence="5">The sequence shown here is derived from an EMBL/GenBank/DDBJ whole genome shotgun (WGS) entry which is preliminary data.</text>
</comment>
<dbReference type="AlphaFoldDB" id="S8BZT8"/>
<evidence type="ECO:0000256" key="1">
    <source>
        <dbReference type="ARBA" id="ARBA00022692"/>
    </source>
</evidence>
<dbReference type="eggNOG" id="ENOG502S1RY">
    <property type="taxonomic scope" value="Eukaryota"/>
</dbReference>